<dbReference type="STRING" id="199441.BkAM31D_07475"/>
<evidence type="ECO:0000259" key="3">
    <source>
        <dbReference type="PROSITE" id="PS50887"/>
    </source>
</evidence>
<dbReference type="InterPro" id="IPR029787">
    <property type="entry name" value="Nucleotide_cyclase"/>
</dbReference>
<feature type="domain" description="GGDEF" evidence="3">
    <location>
        <begin position="167"/>
        <end position="306"/>
    </location>
</feature>
<dbReference type="InterPro" id="IPR043128">
    <property type="entry name" value="Rev_trsase/Diguanyl_cyclase"/>
</dbReference>
<dbReference type="PROSITE" id="PS50113">
    <property type="entry name" value="PAC"/>
    <property type="match status" value="1"/>
</dbReference>
<dbReference type="FunFam" id="3.30.70.270:FF:000001">
    <property type="entry name" value="Diguanylate cyclase domain protein"/>
    <property type="match status" value="1"/>
</dbReference>
<dbReference type="InterPro" id="IPR001610">
    <property type="entry name" value="PAC"/>
</dbReference>
<dbReference type="PANTHER" id="PTHR44757">
    <property type="entry name" value="DIGUANYLATE CYCLASE DGCP"/>
    <property type="match status" value="1"/>
</dbReference>
<dbReference type="InterPro" id="IPR035919">
    <property type="entry name" value="EAL_sf"/>
</dbReference>
<protein>
    <submittedName>
        <fullName evidence="4">Phytochrome-like protein cph2</fullName>
    </submittedName>
</protein>
<evidence type="ECO:0000259" key="2">
    <source>
        <dbReference type="PROSITE" id="PS50883"/>
    </source>
</evidence>
<dbReference type="Proteomes" id="UP000193006">
    <property type="component" value="Chromosome"/>
</dbReference>
<dbReference type="SMART" id="SM00052">
    <property type="entry name" value="EAL"/>
    <property type="match status" value="1"/>
</dbReference>
<dbReference type="NCBIfam" id="TIGR00254">
    <property type="entry name" value="GGDEF"/>
    <property type="match status" value="1"/>
</dbReference>
<dbReference type="Pfam" id="PF13426">
    <property type="entry name" value="PAS_9"/>
    <property type="match status" value="1"/>
</dbReference>
<dbReference type="CDD" id="cd01949">
    <property type="entry name" value="GGDEF"/>
    <property type="match status" value="1"/>
</dbReference>
<dbReference type="SMART" id="SM00267">
    <property type="entry name" value="GGDEF"/>
    <property type="match status" value="1"/>
</dbReference>
<evidence type="ECO:0000259" key="1">
    <source>
        <dbReference type="PROSITE" id="PS50113"/>
    </source>
</evidence>
<dbReference type="PROSITE" id="PS50887">
    <property type="entry name" value="GGDEF"/>
    <property type="match status" value="1"/>
</dbReference>
<dbReference type="PANTHER" id="PTHR44757:SF2">
    <property type="entry name" value="BIOFILM ARCHITECTURE MAINTENANCE PROTEIN MBAA"/>
    <property type="match status" value="1"/>
</dbReference>
<keyword evidence="5" id="KW-1185">Reference proteome</keyword>
<dbReference type="CDD" id="cd00130">
    <property type="entry name" value="PAS"/>
    <property type="match status" value="1"/>
</dbReference>
<reference evidence="4 5" key="1">
    <citation type="submission" date="2017-04" db="EMBL/GenBank/DDBJ databases">
        <title>Bacillus krulwichiae AM31D Genome sequencing and assembly.</title>
        <authorList>
            <person name="Krulwich T.A."/>
            <person name="Anastor L."/>
            <person name="Ehrlich R."/>
            <person name="Ehrlich G.D."/>
            <person name="Janto B."/>
        </authorList>
    </citation>
    <scope>NUCLEOTIDE SEQUENCE [LARGE SCALE GENOMIC DNA]</scope>
    <source>
        <strain evidence="4 5">AM31D</strain>
    </source>
</reference>
<gene>
    <name evidence="4" type="primary">cph2_2</name>
    <name evidence="4" type="ORF">BkAM31D_07475</name>
</gene>
<dbReference type="Pfam" id="PF00990">
    <property type="entry name" value="GGDEF"/>
    <property type="match status" value="1"/>
</dbReference>
<dbReference type="EMBL" id="CP020814">
    <property type="protein sequence ID" value="ARK29714.1"/>
    <property type="molecule type" value="Genomic_DNA"/>
</dbReference>
<dbReference type="KEGG" id="bkw:BkAM31D_07475"/>
<name>A0A1X9MAP0_9BACI</name>
<evidence type="ECO:0000313" key="4">
    <source>
        <dbReference type="EMBL" id="ARK29714.1"/>
    </source>
</evidence>
<dbReference type="AlphaFoldDB" id="A0A1X9MAP0"/>
<dbReference type="Gene3D" id="3.30.70.270">
    <property type="match status" value="1"/>
</dbReference>
<proteinExistence type="predicted"/>
<dbReference type="InterPro" id="IPR052155">
    <property type="entry name" value="Biofilm_reg_signaling"/>
</dbReference>
<dbReference type="SUPFAM" id="SSF141868">
    <property type="entry name" value="EAL domain-like"/>
    <property type="match status" value="1"/>
</dbReference>
<dbReference type="SUPFAM" id="SSF55073">
    <property type="entry name" value="Nucleotide cyclase"/>
    <property type="match status" value="1"/>
</dbReference>
<dbReference type="RefSeq" id="WP_066160868.1">
    <property type="nucleotide sequence ID" value="NZ_CP020814.1"/>
</dbReference>
<evidence type="ECO:0000313" key="5">
    <source>
        <dbReference type="Proteomes" id="UP000193006"/>
    </source>
</evidence>
<dbReference type="InterPro" id="IPR035965">
    <property type="entry name" value="PAS-like_dom_sf"/>
</dbReference>
<feature type="domain" description="PAC" evidence="1">
    <location>
        <begin position="85"/>
        <end position="137"/>
    </location>
</feature>
<sequence>MTTKIEFEQTLKKLKDIETALNESSIVAITDQKGIIQFVNNKFCEISQYHYDELVGNDHRIVNSGFHSKEFMKDLWKTIGNGKVWRGEFRNKAKDGSYYWVDTTIVPFLNDQGKPYQYISIRHDITIRKNMEEEIKWMAYRDTLTSLPNRNYLSHWIKEELNDKNNHKLAVLFLDLDRFKSINDTLGHDVGDLLLREASQRLKNCLRKSDFIARLGGDEFVIVLKDIENQKDVVTVVNKIKKQLHLPFTINKEKLVISTSIGISMDILSGDSVNFNRFIETLMKKADIAMYHAKQKGGNTYCFNTDNQTNELERFYHIEQEITKALEQNQFSVVYQPLVNLKDSKIVGMEALLRWSTPTLGSVSPDEFIPILEQLGYINEVGKWVLHAACRQMKIWLDNGLELERISVNVSPVQFSCEHFLEKIKETLIETGLEACFLELEVTEGTILSIKESLKTLNELKSMGVKISIDDFGTGYSSLSYLKNLPISSLKIDKSFINDLDIDSEVIVNTIINLGKNLNFTVIAEGIENQAQLSYLQHQHCQLGQGYYFSKPVRAEEIPRIIKEYQVVSR</sequence>
<dbReference type="PROSITE" id="PS50883">
    <property type="entry name" value="EAL"/>
    <property type="match status" value="1"/>
</dbReference>
<dbReference type="NCBIfam" id="TIGR00229">
    <property type="entry name" value="sensory_box"/>
    <property type="match status" value="1"/>
</dbReference>
<dbReference type="Gene3D" id="3.20.20.450">
    <property type="entry name" value="EAL domain"/>
    <property type="match status" value="1"/>
</dbReference>
<dbReference type="InterPro" id="IPR000014">
    <property type="entry name" value="PAS"/>
</dbReference>
<feature type="domain" description="EAL" evidence="2">
    <location>
        <begin position="315"/>
        <end position="566"/>
    </location>
</feature>
<dbReference type="InterPro" id="IPR000700">
    <property type="entry name" value="PAS-assoc_C"/>
</dbReference>
<dbReference type="InterPro" id="IPR000160">
    <property type="entry name" value="GGDEF_dom"/>
</dbReference>
<dbReference type="SMART" id="SM00086">
    <property type="entry name" value="PAC"/>
    <property type="match status" value="1"/>
</dbReference>
<dbReference type="Gene3D" id="3.30.450.20">
    <property type="entry name" value="PAS domain"/>
    <property type="match status" value="1"/>
</dbReference>
<dbReference type="Pfam" id="PF00563">
    <property type="entry name" value="EAL"/>
    <property type="match status" value="1"/>
</dbReference>
<dbReference type="CDD" id="cd01948">
    <property type="entry name" value="EAL"/>
    <property type="match status" value="1"/>
</dbReference>
<dbReference type="InterPro" id="IPR001633">
    <property type="entry name" value="EAL_dom"/>
</dbReference>
<accession>A0A1X9MAP0</accession>
<organism evidence="4 5">
    <name type="scientific">Halalkalibacter krulwichiae</name>
    <dbReference type="NCBI Taxonomy" id="199441"/>
    <lineage>
        <taxon>Bacteria</taxon>
        <taxon>Bacillati</taxon>
        <taxon>Bacillota</taxon>
        <taxon>Bacilli</taxon>
        <taxon>Bacillales</taxon>
        <taxon>Bacillaceae</taxon>
        <taxon>Halalkalibacter</taxon>
    </lineage>
</organism>
<dbReference type="SUPFAM" id="SSF55785">
    <property type="entry name" value="PYP-like sensor domain (PAS domain)"/>
    <property type="match status" value="1"/>
</dbReference>